<name>A0A2M7S7F9_9BACT</name>
<sequence>MNDDIEELVNRVEAVDMEMNERKLLSHYKIPEEVVETDLSMKQLMILLSLSISDNSTMGELSEKLAMNLSTLTRAVDRLVEETLAIRQNDPGDRRIVRVSLSSKAKTVMDKIKKQRRELVASFMKGLSPEDRIKFVSMFENLIRLLSGSKNK</sequence>
<evidence type="ECO:0000256" key="1">
    <source>
        <dbReference type="ARBA" id="ARBA00023015"/>
    </source>
</evidence>
<dbReference type="InterPro" id="IPR036388">
    <property type="entry name" value="WH-like_DNA-bd_sf"/>
</dbReference>
<dbReference type="Pfam" id="PF01047">
    <property type="entry name" value="MarR"/>
    <property type="match status" value="1"/>
</dbReference>
<evidence type="ECO:0000256" key="3">
    <source>
        <dbReference type="ARBA" id="ARBA00023163"/>
    </source>
</evidence>
<reference evidence="6" key="1">
    <citation type="submission" date="2017-09" db="EMBL/GenBank/DDBJ databases">
        <title>Depth-based differentiation of microbial function through sediment-hosted aquifers and enrichment of novel symbionts in the deep terrestrial subsurface.</title>
        <authorList>
            <person name="Probst A.J."/>
            <person name="Ladd B."/>
            <person name="Jarett J.K."/>
            <person name="Geller-Mcgrath D.E."/>
            <person name="Sieber C.M.K."/>
            <person name="Emerson J.B."/>
            <person name="Anantharaman K."/>
            <person name="Thomas B.C."/>
            <person name="Malmstrom R."/>
            <person name="Stieglmeier M."/>
            <person name="Klingl A."/>
            <person name="Woyke T."/>
            <person name="Ryan C.M."/>
            <person name="Banfield J.F."/>
        </authorList>
    </citation>
    <scope>NUCLEOTIDE SEQUENCE [LARGE SCALE GENOMIC DNA]</scope>
</reference>
<keyword evidence="3" id="KW-0804">Transcription</keyword>
<dbReference type="AlphaFoldDB" id="A0A2M7S7F9"/>
<protein>
    <recommendedName>
        <fullName evidence="4">HTH marR-type domain-containing protein</fullName>
    </recommendedName>
</protein>
<keyword evidence="1" id="KW-0805">Transcription regulation</keyword>
<dbReference type="PROSITE" id="PS50995">
    <property type="entry name" value="HTH_MARR_2"/>
    <property type="match status" value="1"/>
</dbReference>
<keyword evidence="2" id="KW-0238">DNA-binding</keyword>
<dbReference type="GO" id="GO:0003700">
    <property type="term" value="F:DNA-binding transcription factor activity"/>
    <property type="evidence" value="ECO:0007669"/>
    <property type="project" value="InterPro"/>
</dbReference>
<comment type="caution">
    <text evidence="5">The sequence shown here is derived from an EMBL/GenBank/DDBJ whole genome shotgun (WGS) entry which is preliminary data.</text>
</comment>
<dbReference type="GO" id="GO:0003677">
    <property type="term" value="F:DNA binding"/>
    <property type="evidence" value="ECO:0007669"/>
    <property type="project" value="UniProtKB-KW"/>
</dbReference>
<dbReference type="Proteomes" id="UP000229307">
    <property type="component" value="Unassembled WGS sequence"/>
</dbReference>
<evidence type="ECO:0000259" key="4">
    <source>
        <dbReference type="PROSITE" id="PS50995"/>
    </source>
</evidence>
<dbReference type="PANTHER" id="PTHR42756">
    <property type="entry name" value="TRANSCRIPTIONAL REGULATOR, MARR"/>
    <property type="match status" value="1"/>
</dbReference>
<dbReference type="SMART" id="SM00347">
    <property type="entry name" value="HTH_MARR"/>
    <property type="match status" value="1"/>
</dbReference>
<dbReference type="InterPro" id="IPR036390">
    <property type="entry name" value="WH_DNA-bd_sf"/>
</dbReference>
<dbReference type="SUPFAM" id="SSF46785">
    <property type="entry name" value="Winged helix' DNA-binding domain"/>
    <property type="match status" value="1"/>
</dbReference>
<evidence type="ECO:0000313" key="5">
    <source>
        <dbReference type="EMBL" id="PIZ15475.1"/>
    </source>
</evidence>
<evidence type="ECO:0000256" key="2">
    <source>
        <dbReference type="ARBA" id="ARBA00023125"/>
    </source>
</evidence>
<organism evidence="5 6">
    <name type="scientific">Candidatus Desantisbacteria bacterium CG_4_10_14_0_8_um_filter_48_22</name>
    <dbReference type="NCBI Taxonomy" id="1974543"/>
    <lineage>
        <taxon>Bacteria</taxon>
        <taxon>Candidatus Desantisiibacteriota</taxon>
    </lineage>
</organism>
<gene>
    <name evidence="5" type="ORF">COY52_09680</name>
</gene>
<dbReference type="Gene3D" id="1.10.10.10">
    <property type="entry name" value="Winged helix-like DNA-binding domain superfamily/Winged helix DNA-binding domain"/>
    <property type="match status" value="1"/>
</dbReference>
<proteinExistence type="predicted"/>
<evidence type="ECO:0000313" key="6">
    <source>
        <dbReference type="Proteomes" id="UP000229307"/>
    </source>
</evidence>
<dbReference type="PRINTS" id="PR00598">
    <property type="entry name" value="HTHMARR"/>
</dbReference>
<feature type="domain" description="HTH marR-type" evidence="4">
    <location>
        <begin position="5"/>
        <end position="144"/>
    </location>
</feature>
<dbReference type="PANTHER" id="PTHR42756:SF1">
    <property type="entry name" value="TRANSCRIPTIONAL REPRESSOR OF EMRAB OPERON"/>
    <property type="match status" value="1"/>
</dbReference>
<dbReference type="EMBL" id="PFMR01000261">
    <property type="protein sequence ID" value="PIZ15475.1"/>
    <property type="molecule type" value="Genomic_DNA"/>
</dbReference>
<dbReference type="InterPro" id="IPR000835">
    <property type="entry name" value="HTH_MarR-typ"/>
</dbReference>
<accession>A0A2M7S7F9</accession>